<dbReference type="GO" id="GO:0019867">
    <property type="term" value="C:outer membrane"/>
    <property type="evidence" value="ECO:0007669"/>
    <property type="project" value="InterPro"/>
</dbReference>
<organism evidence="1 2">
    <name type="scientific">Flavisolibacter ginsengisoli DSM 18119</name>
    <dbReference type="NCBI Taxonomy" id="1121884"/>
    <lineage>
        <taxon>Bacteria</taxon>
        <taxon>Pseudomonadati</taxon>
        <taxon>Bacteroidota</taxon>
        <taxon>Chitinophagia</taxon>
        <taxon>Chitinophagales</taxon>
        <taxon>Chitinophagaceae</taxon>
        <taxon>Flavisolibacter</taxon>
    </lineage>
</organism>
<sequence>MRSRSSIALFLCIGFILILINFSFSSCGVYSFNDVGTIPDSIKTVRVNFIENRAPYVNPQLSPTLTDRLKQKITSQTRLSSTTNDNANWDISGSITDYSVSTSGVTNTNGRAQSSLNRLTVSVHIILNNQLSSHVQEFDISRSFDFSSSQSLQQAEAGLLDEMIRNLTDEIFNRIFSNW</sequence>
<keyword evidence="1" id="KW-0449">Lipoprotein</keyword>
<reference evidence="1 2" key="1">
    <citation type="submission" date="2016-11" db="EMBL/GenBank/DDBJ databases">
        <authorList>
            <person name="Jaros S."/>
            <person name="Januszkiewicz K."/>
            <person name="Wedrychowicz H."/>
        </authorList>
    </citation>
    <scope>NUCLEOTIDE SEQUENCE [LARGE SCALE GENOMIC DNA]</scope>
    <source>
        <strain evidence="1 2">DSM 18119</strain>
    </source>
</reference>
<gene>
    <name evidence="1" type="ORF">SAMN02745131_01184</name>
</gene>
<evidence type="ECO:0000313" key="2">
    <source>
        <dbReference type="Proteomes" id="UP000184048"/>
    </source>
</evidence>
<dbReference type="PROSITE" id="PS51257">
    <property type="entry name" value="PROKAR_LIPOPROTEIN"/>
    <property type="match status" value="1"/>
</dbReference>
<evidence type="ECO:0000313" key="1">
    <source>
        <dbReference type="EMBL" id="SHE83443.1"/>
    </source>
</evidence>
<dbReference type="Pfam" id="PF04390">
    <property type="entry name" value="LptE"/>
    <property type="match status" value="1"/>
</dbReference>
<dbReference type="EMBL" id="FQUU01000004">
    <property type="protein sequence ID" value="SHE83443.1"/>
    <property type="molecule type" value="Genomic_DNA"/>
</dbReference>
<dbReference type="Gene3D" id="3.30.160.150">
    <property type="entry name" value="Lipoprotein like domain"/>
    <property type="match status" value="1"/>
</dbReference>
<dbReference type="STRING" id="1121884.SAMN02745131_01184"/>
<name>A0A1M4WQU7_9BACT</name>
<dbReference type="RefSeq" id="WP_072834396.1">
    <property type="nucleotide sequence ID" value="NZ_FQUU01000004.1"/>
</dbReference>
<accession>A0A1M4WQU7</accession>
<dbReference type="OrthoDB" id="9790776at2"/>
<dbReference type="AlphaFoldDB" id="A0A1M4WQU7"/>
<dbReference type="Proteomes" id="UP000184048">
    <property type="component" value="Unassembled WGS sequence"/>
</dbReference>
<dbReference type="InterPro" id="IPR007485">
    <property type="entry name" value="LPS_assembly_LptE"/>
</dbReference>
<protein>
    <submittedName>
        <fullName evidence="1">Outer membrane lipoprotein LptE/RlpB (LPS assembly)</fullName>
    </submittedName>
</protein>
<keyword evidence="2" id="KW-1185">Reference proteome</keyword>
<dbReference type="GO" id="GO:0043165">
    <property type="term" value="P:Gram-negative-bacterium-type cell outer membrane assembly"/>
    <property type="evidence" value="ECO:0007669"/>
    <property type="project" value="InterPro"/>
</dbReference>
<proteinExistence type="predicted"/>